<feature type="coiled-coil region" evidence="1">
    <location>
        <begin position="192"/>
        <end position="219"/>
    </location>
</feature>
<feature type="region of interest" description="Disordered" evidence="2">
    <location>
        <begin position="395"/>
        <end position="414"/>
    </location>
</feature>
<feature type="compositionally biased region" description="Polar residues" evidence="2">
    <location>
        <begin position="1"/>
        <end position="10"/>
    </location>
</feature>
<dbReference type="OrthoDB" id="5569911at2759"/>
<evidence type="ECO:0000259" key="4">
    <source>
        <dbReference type="Pfam" id="PF25078"/>
    </source>
</evidence>
<organism evidence="5 6">
    <name type="scientific">Erysiphe neolycopersici</name>
    <dbReference type="NCBI Taxonomy" id="212602"/>
    <lineage>
        <taxon>Eukaryota</taxon>
        <taxon>Fungi</taxon>
        <taxon>Dikarya</taxon>
        <taxon>Ascomycota</taxon>
        <taxon>Pezizomycotina</taxon>
        <taxon>Leotiomycetes</taxon>
        <taxon>Erysiphales</taxon>
        <taxon>Erysiphaceae</taxon>
        <taxon>Erysiphe</taxon>
    </lineage>
</organism>
<feature type="coiled-coil region" evidence="1">
    <location>
        <begin position="656"/>
        <end position="711"/>
    </location>
</feature>
<sequence>MISGTPTKSHTPLFRPNLSINSRPSYDPEQGTYIVEPNKYTNESLNQGSYFSVSAEEHIKNLQEPSANVALEGYRNDLTSEIRGEKLWPVESKGAPSENFSMVDSIDPIQILILVETALYDSRDFEILSPEEVEVMKVKCDTITKRIEQTRKDLMIQSKYSDATITVAKLYSSKLSNELTPEDFVVQREDQARQNEQEYRASERRCEELAINLFRLEKELMITQGRLLKHTARILHMNYEETKDSRKPFDTTDGMYTFMDKEQITKTINDDFLFDERSLYRALEGSEEESYSTGKAPKVQAGMISRIEQKLEALNDRAKKITNQVDLNAAGKYEPPRGSNENSESLEIVEIYLEFLEQSMKSIEYEQEKLSNQYSKISSQNKNLMEEKEILQRQIQQQRDLNSHSSSSKEIQLSKKTDELAKMIESQAKNLNDIDNLGEQASSLSEKLFKTQQKETLQDQLIEQKSSDLWREADERTRLAEEKIYMLEERVRKADETSRVTLTEIKNRDKSISKLEEQLQRSKNNCASAYTELETKTTILEAQIKSLRDELTSVASAKARLDIIIQEKEKQLEDKKREIYEAQMDIARLQTEVTIAKTELDSAYGSRAQRAAQVALNPVIQKEIDRLTSINNLQISEIIVLKAKLADIQAGNDEIVKQLRNELTETIEEYEKMTRASIEWEKERGHLEETIDSLRDAKENIEAQFNDEKVQWIGVRSSDAELISPNSTSTAVLKNEFKKMIRDIRAENAKVLKAEQSERRRLEEELRGFRRSQLNPTLLNAL</sequence>
<feature type="domain" description="DUF7801" evidence="4">
    <location>
        <begin position="566"/>
        <end position="714"/>
    </location>
</feature>
<feature type="coiled-coil region" evidence="1">
    <location>
        <begin position="505"/>
        <end position="592"/>
    </location>
</feature>
<dbReference type="Pfam" id="PF25078">
    <property type="entry name" value="DUF7801"/>
    <property type="match status" value="1"/>
</dbReference>
<keyword evidence="1" id="KW-0175">Coiled coil</keyword>
<evidence type="ECO:0000256" key="2">
    <source>
        <dbReference type="SAM" id="MobiDB-lite"/>
    </source>
</evidence>
<reference evidence="5 6" key="1">
    <citation type="journal article" date="2018" name="BMC Genomics">
        <title>Comparative genome analyses reveal sequence features reflecting distinct modes of host-adaptation between dicot and monocot powdery mildew.</title>
        <authorList>
            <person name="Wu Y."/>
            <person name="Ma X."/>
            <person name="Pan Z."/>
            <person name="Kale S.D."/>
            <person name="Song Y."/>
            <person name="King H."/>
            <person name="Zhang Q."/>
            <person name="Presley C."/>
            <person name="Deng X."/>
            <person name="Wei C.I."/>
            <person name="Xiao S."/>
        </authorList>
    </citation>
    <scope>NUCLEOTIDE SEQUENCE [LARGE SCALE GENOMIC DNA]</scope>
    <source>
        <strain evidence="5">UMSG2</strain>
    </source>
</reference>
<comment type="caution">
    <text evidence="5">The sequence shown here is derived from an EMBL/GenBank/DDBJ whole genome shotgun (WGS) entry which is preliminary data.</text>
</comment>
<dbReference type="Pfam" id="PF15456">
    <property type="entry name" value="Uds1"/>
    <property type="match status" value="1"/>
</dbReference>
<evidence type="ECO:0000256" key="1">
    <source>
        <dbReference type="SAM" id="Coils"/>
    </source>
</evidence>
<dbReference type="Proteomes" id="UP000286134">
    <property type="component" value="Unassembled WGS sequence"/>
</dbReference>
<protein>
    <submittedName>
        <fullName evidence="5">Putative involucrin repeat protein</fullName>
    </submittedName>
</protein>
<feature type="region of interest" description="Disordered" evidence="2">
    <location>
        <begin position="1"/>
        <end position="28"/>
    </location>
</feature>
<evidence type="ECO:0000259" key="3">
    <source>
        <dbReference type="Pfam" id="PF15456"/>
    </source>
</evidence>
<dbReference type="InterPro" id="IPR029191">
    <property type="entry name" value="Uds1"/>
</dbReference>
<evidence type="ECO:0000313" key="6">
    <source>
        <dbReference type="Proteomes" id="UP000286134"/>
    </source>
</evidence>
<dbReference type="EMBL" id="MCFK01001863">
    <property type="protein sequence ID" value="RKF64484.1"/>
    <property type="molecule type" value="Genomic_DNA"/>
</dbReference>
<dbReference type="STRING" id="212602.A0A420I499"/>
<proteinExistence type="predicted"/>
<name>A0A420I499_9PEZI</name>
<feature type="coiled-coil region" evidence="1">
    <location>
        <begin position="745"/>
        <end position="772"/>
    </location>
</feature>
<keyword evidence="6" id="KW-1185">Reference proteome</keyword>
<feature type="domain" description="Up-regulated during septation protein 1" evidence="3">
    <location>
        <begin position="113"/>
        <end position="237"/>
    </location>
</feature>
<accession>A0A420I499</accession>
<dbReference type="AlphaFoldDB" id="A0A420I499"/>
<evidence type="ECO:0000313" key="5">
    <source>
        <dbReference type="EMBL" id="RKF64484.1"/>
    </source>
</evidence>
<dbReference type="InterPro" id="IPR056703">
    <property type="entry name" value="DUF7801"/>
</dbReference>
<gene>
    <name evidence="5" type="ORF">OnM2_018048</name>
</gene>